<evidence type="ECO:0000313" key="12">
    <source>
        <dbReference type="EMBL" id="KKW37234.1"/>
    </source>
</evidence>
<gene>
    <name evidence="12" type="ORF">UY86_C0014G0004</name>
</gene>
<dbReference type="NCBIfam" id="TIGR00233">
    <property type="entry name" value="trpS"/>
    <property type="match status" value="1"/>
</dbReference>
<evidence type="ECO:0000256" key="11">
    <source>
        <dbReference type="SAM" id="MobiDB-lite"/>
    </source>
</evidence>
<dbReference type="PRINTS" id="PR01039">
    <property type="entry name" value="TRNASYNTHTRP"/>
</dbReference>
<evidence type="ECO:0000256" key="10">
    <source>
        <dbReference type="RuleBase" id="RU363036"/>
    </source>
</evidence>
<dbReference type="PATRIC" id="fig|1618607.3.peg.655"/>
<keyword evidence="5 10" id="KW-0067">ATP-binding</keyword>
<evidence type="ECO:0000256" key="2">
    <source>
        <dbReference type="ARBA" id="ARBA00013161"/>
    </source>
</evidence>
<evidence type="ECO:0000256" key="7">
    <source>
        <dbReference type="ARBA" id="ARBA00023146"/>
    </source>
</evidence>
<evidence type="ECO:0000313" key="13">
    <source>
        <dbReference type="Proteomes" id="UP000033852"/>
    </source>
</evidence>
<dbReference type="FunFam" id="1.10.240.10:FF:000005">
    <property type="entry name" value="Tryptophan--tRNA ligase"/>
    <property type="match status" value="1"/>
</dbReference>
<dbReference type="EC" id="6.1.1.2" evidence="2 9"/>
<keyword evidence="7 10" id="KW-0030">Aminoacyl-tRNA synthetase</keyword>
<dbReference type="GO" id="GO:0005524">
    <property type="term" value="F:ATP binding"/>
    <property type="evidence" value="ECO:0007669"/>
    <property type="project" value="UniProtKB-KW"/>
</dbReference>
<evidence type="ECO:0000256" key="6">
    <source>
        <dbReference type="ARBA" id="ARBA00022917"/>
    </source>
</evidence>
<dbReference type="AlphaFoldDB" id="A0A0G2AWG6"/>
<dbReference type="InterPro" id="IPR014729">
    <property type="entry name" value="Rossmann-like_a/b/a_fold"/>
</dbReference>
<dbReference type="GO" id="GO:0006436">
    <property type="term" value="P:tryptophanyl-tRNA aminoacylation"/>
    <property type="evidence" value="ECO:0007669"/>
    <property type="project" value="UniProtKB-UniRule"/>
</dbReference>
<organism evidence="12 13">
    <name type="scientific">Candidatus Adlerbacteria bacterium GW2011_GWB1_54_7</name>
    <dbReference type="NCBI Taxonomy" id="1618607"/>
    <lineage>
        <taxon>Bacteria</taxon>
        <taxon>Candidatus Adleribacteriota</taxon>
    </lineage>
</organism>
<evidence type="ECO:0000256" key="4">
    <source>
        <dbReference type="ARBA" id="ARBA00022741"/>
    </source>
</evidence>
<comment type="caution">
    <text evidence="12">The sequence shown here is derived from an EMBL/GenBank/DDBJ whole genome shotgun (WGS) entry which is preliminary data.</text>
</comment>
<name>A0A0G2AWG6_9BACT</name>
<keyword evidence="3 10" id="KW-0436">Ligase</keyword>
<dbReference type="InterPro" id="IPR002306">
    <property type="entry name" value="Trp-tRNA-ligase"/>
</dbReference>
<evidence type="ECO:0000256" key="8">
    <source>
        <dbReference type="ARBA" id="ARBA00049929"/>
    </source>
</evidence>
<comment type="catalytic activity">
    <reaction evidence="8">
        <text>tRNA(Trp) + L-tryptophan + ATP = L-tryptophyl-tRNA(Trp) + AMP + diphosphate + H(+)</text>
        <dbReference type="Rhea" id="RHEA:24080"/>
        <dbReference type="Rhea" id="RHEA-COMP:9671"/>
        <dbReference type="Rhea" id="RHEA-COMP:9705"/>
        <dbReference type="ChEBI" id="CHEBI:15378"/>
        <dbReference type="ChEBI" id="CHEBI:30616"/>
        <dbReference type="ChEBI" id="CHEBI:33019"/>
        <dbReference type="ChEBI" id="CHEBI:57912"/>
        <dbReference type="ChEBI" id="CHEBI:78442"/>
        <dbReference type="ChEBI" id="CHEBI:78535"/>
        <dbReference type="ChEBI" id="CHEBI:456215"/>
        <dbReference type="EC" id="6.1.1.2"/>
    </reaction>
</comment>
<evidence type="ECO:0000256" key="9">
    <source>
        <dbReference type="NCBIfam" id="TIGR00233"/>
    </source>
</evidence>
<dbReference type="InterPro" id="IPR002305">
    <property type="entry name" value="aa-tRNA-synth_Ic"/>
</dbReference>
<dbReference type="CDD" id="cd00806">
    <property type="entry name" value="TrpRS_core"/>
    <property type="match status" value="1"/>
</dbReference>
<dbReference type="Pfam" id="PF00579">
    <property type="entry name" value="tRNA-synt_1b"/>
    <property type="match status" value="1"/>
</dbReference>
<accession>A0A0G2AWG6</accession>
<dbReference type="PANTHER" id="PTHR43766">
    <property type="entry name" value="TRYPTOPHAN--TRNA LIGASE, MITOCHONDRIAL"/>
    <property type="match status" value="1"/>
</dbReference>
<feature type="region of interest" description="Disordered" evidence="11">
    <location>
        <begin position="288"/>
        <end position="333"/>
    </location>
</feature>
<evidence type="ECO:0000256" key="5">
    <source>
        <dbReference type="ARBA" id="ARBA00022840"/>
    </source>
</evidence>
<protein>
    <recommendedName>
        <fullName evidence="2 9">Tryptophan--tRNA ligase</fullName>
        <ecNumber evidence="2 9">6.1.1.2</ecNumber>
    </recommendedName>
</protein>
<proteinExistence type="inferred from homology"/>
<dbReference type="EMBL" id="LCRR01000014">
    <property type="protein sequence ID" value="KKW37234.1"/>
    <property type="molecule type" value="Genomic_DNA"/>
</dbReference>
<sequence length="333" mass="37013">MSKRLFTGMQPSGALHIGNYFGALKPMVELFESHEGLIMVADYHALTSLRRPAQLRENIINVVADYLAAGVDPQKATIFKQSDVPEHTELAWIFDCLVSVPFLQQAHAYKDKVAKGLEANAGLFTYPMLMAADILLYDTDVVPVGEDQRQHVEYAREAAAKFNTAFGPTFKEPQEMIQKSIAVIPGTDGKKMSKSYGNTIPLFGSKEDVAAAVMNIVTDSTGERPENVYAIHKNFRSEVEIESLYAENKGKYKILKEALIDDIEKVLGPMREKRATINEEEVKKVLKEGGEKAREQASAKMKTVREKEGGEKAREQASAKMKTVREKIGVSLD</sequence>
<comment type="similarity">
    <text evidence="1 10">Belongs to the class-I aminoacyl-tRNA synthetase family.</text>
</comment>
<dbReference type="PROSITE" id="PS00178">
    <property type="entry name" value="AA_TRNA_LIGASE_I"/>
    <property type="match status" value="1"/>
</dbReference>
<dbReference type="Proteomes" id="UP000033852">
    <property type="component" value="Unassembled WGS sequence"/>
</dbReference>
<evidence type="ECO:0000256" key="1">
    <source>
        <dbReference type="ARBA" id="ARBA00005594"/>
    </source>
</evidence>
<dbReference type="GO" id="GO:0005829">
    <property type="term" value="C:cytosol"/>
    <property type="evidence" value="ECO:0007669"/>
    <property type="project" value="TreeGrafter"/>
</dbReference>
<dbReference type="GO" id="GO:0004830">
    <property type="term" value="F:tryptophan-tRNA ligase activity"/>
    <property type="evidence" value="ECO:0007669"/>
    <property type="project" value="UniProtKB-UniRule"/>
</dbReference>
<evidence type="ECO:0000256" key="3">
    <source>
        <dbReference type="ARBA" id="ARBA00022598"/>
    </source>
</evidence>
<dbReference type="InterPro" id="IPR001412">
    <property type="entry name" value="aa-tRNA-synth_I_CS"/>
</dbReference>
<dbReference type="Gene3D" id="3.40.50.620">
    <property type="entry name" value="HUPs"/>
    <property type="match status" value="1"/>
</dbReference>
<keyword evidence="4 10" id="KW-0547">Nucleotide-binding</keyword>
<dbReference type="SUPFAM" id="SSF52374">
    <property type="entry name" value="Nucleotidylyl transferase"/>
    <property type="match status" value="1"/>
</dbReference>
<dbReference type="STRING" id="1618607.UY86_C0014G0004"/>
<reference evidence="12 13" key="1">
    <citation type="journal article" date="2015" name="Nature">
        <title>rRNA introns, odd ribosomes, and small enigmatic genomes across a large radiation of phyla.</title>
        <authorList>
            <person name="Brown C.T."/>
            <person name="Hug L.A."/>
            <person name="Thomas B.C."/>
            <person name="Sharon I."/>
            <person name="Castelle C.J."/>
            <person name="Singh A."/>
            <person name="Wilkins M.J."/>
            <person name="Williams K.H."/>
            <person name="Banfield J.F."/>
        </authorList>
    </citation>
    <scope>NUCLEOTIDE SEQUENCE [LARGE SCALE GENOMIC DNA]</scope>
</reference>
<dbReference type="InterPro" id="IPR050203">
    <property type="entry name" value="Trp-tRNA_synthetase"/>
</dbReference>
<dbReference type="PANTHER" id="PTHR43766:SF1">
    <property type="entry name" value="TRYPTOPHAN--TRNA LIGASE, MITOCHONDRIAL"/>
    <property type="match status" value="1"/>
</dbReference>
<keyword evidence="6 10" id="KW-0648">Protein biosynthesis</keyword>
<dbReference type="Gene3D" id="1.10.240.10">
    <property type="entry name" value="Tyrosyl-Transfer RNA Synthetase"/>
    <property type="match status" value="1"/>
</dbReference>